<dbReference type="AlphaFoldDB" id="A0AAD9QXB9"/>
<sequence length="219" mass="24718">MMTVTAPLIFGWLIIVSVALTQAVFQCHRKIDMVILLDSSASITREQFADIKKFASDLVKHFEISRNKTNVVALAFSQTIQIGRKFRDDTSTETILKAIDGLNYEGSSTKLHTALTLVNEQILYRFQGARFYDKDVRKVVIVLTDGFSSRGFESTRDLTEILKNHGVEFFSVGISGRVNKDELSELTSQPIGTHQLLMNSKKSSFRKDQIEKFATDICK</sequence>
<dbReference type="PANTHER" id="PTHR24020">
    <property type="entry name" value="COLLAGEN ALPHA"/>
    <property type="match status" value="1"/>
</dbReference>
<gene>
    <name evidence="3" type="ORF">P5673_006164</name>
</gene>
<evidence type="ECO:0000259" key="2">
    <source>
        <dbReference type="PROSITE" id="PS50234"/>
    </source>
</evidence>
<accession>A0AAD9QXB9</accession>
<dbReference type="Proteomes" id="UP001249851">
    <property type="component" value="Unassembled WGS sequence"/>
</dbReference>
<evidence type="ECO:0000313" key="3">
    <source>
        <dbReference type="EMBL" id="KAK2569257.1"/>
    </source>
</evidence>
<dbReference type="Gene3D" id="3.40.50.410">
    <property type="entry name" value="von Willebrand factor, type A domain"/>
    <property type="match status" value="1"/>
</dbReference>
<dbReference type="InterPro" id="IPR036465">
    <property type="entry name" value="vWFA_dom_sf"/>
</dbReference>
<dbReference type="Pfam" id="PF00092">
    <property type="entry name" value="VWA"/>
    <property type="match status" value="1"/>
</dbReference>
<dbReference type="GO" id="GO:0005581">
    <property type="term" value="C:collagen trimer"/>
    <property type="evidence" value="ECO:0007669"/>
    <property type="project" value="UniProtKB-KW"/>
</dbReference>
<dbReference type="CDD" id="cd01450">
    <property type="entry name" value="vWFA_subfamily_ECM"/>
    <property type="match status" value="1"/>
</dbReference>
<feature type="domain" description="VWFA" evidence="2">
    <location>
        <begin position="32"/>
        <end position="217"/>
    </location>
</feature>
<dbReference type="InterPro" id="IPR050525">
    <property type="entry name" value="ECM_Assembly_Org"/>
</dbReference>
<dbReference type="InterPro" id="IPR002035">
    <property type="entry name" value="VWF_A"/>
</dbReference>
<dbReference type="PROSITE" id="PS50234">
    <property type="entry name" value="VWFA"/>
    <property type="match status" value="1"/>
</dbReference>
<reference evidence="3" key="1">
    <citation type="journal article" date="2023" name="G3 (Bethesda)">
        <title>Whole genome assembly and annotation of the endangered Caribbean coral Acropora cervicornis.</title>
        <authorList>
            <person name="Selwyn J.D."/>
            <person name="Vollmer S.V."/>
        </authorList>
    </citation>
    <scope>NUCLEOTIDE SEQUENCE</scope>
    <source>
        <strain evidence="3">K2</strain>
    </source>
</reference>
<proteinExistence type="predicted"/>
<dbReference type="SUPFAM" id="SSF53300">
    <property type="entry name" value="vWA-like"/>
    <property type="match status" value="1"/>
</dbReference>
<protein>
    <submittedName>
        <fullName evidence="3">Collagen alpha-1(XII) chain</fullName>
    </submittedName>
</protein>
<reference evidence="3" key="2">
    <citation type="journal article" date="2023" name="Science">
        <title>Genomic signatures of disease resistance in endangered staghorn corals.</title>
        <authorList>
            <person name="Vollmer S.V."/>
            <person name="Selwyn J.D."/>
            <person name="Despard B.A."/>
            <person name="Roesel C.L."/>
        </authorList>
    </citation>
    <scope>NUCLEOTIDE SEQUENCE</scope>
    <source>
        <strain evidence="3">K2</strain>
    </source>
</reference>
<feature type="signal peptide" evidence="1">
    <location>
        <begin position="1"/>
        <end position="23"/>
    </location>
</feature>
<evidence type="ECO:0000256" key="1">
    <source>
        <dbReference type="SAM" id="SignalP"/>
    </source>
</evidence>
<dbReference type="SMART" id="SM00327">
    <property type="entry name" value="VWA"/>
    <property type="match status" value="1"/>
</dbReference>
<evidence type="ECO:0000313" key="4">
    <source>
        <dbReference type="Proteomes" id="UP001249851"/>
    </source>
</evidence>
<keyword evidence="1" id="KW-0732">Signal</keyword>
<dbReference type="PANTHER" id="PTHR24020:SF20">
    <property type="entry name" value="PH DOMAIN-CONTAINING PROTEIN"/>
    <property type="match status" value="1"/>
</dbReference>
<organism evidence="3 4">
    <name type="scientific">Acropora cervicornis</name>
    <name type="common">Staghorn coral</name>
    <dbReference type="NCBI Taxonomy" id="6130"/>
    <lineage>
        <taxon>Eukaryota</taxon>
        <taxon>Metazoa</taxon>
        <taxon>Cnidaria</taxon>
        <taxon>Anthozoa</taxon>
        <taxon>Hexacorallia</taxon>
        <taxon>Scleractinia</taxon>
        <taxon>Astrocoeniina</taxon>
        <taxon>Acroporidae</taxon>
        <taxon>Acropora</taxon>
    </lineage>
</organism>
<dbReference type="EMBL" id="JARQWQ010000010">
    <property type="protein sequence ID" value="KAK2569257.1"/>
    <property type="molecule type" value="Genomic_DNA"/>
</dbReference>
<comment type="caution">
    <text evidence="3">The sequence shown here is derived from an EMBL/GenBank/DDBJ whole genome shotgun (WGS) entry which is preliminary data.</text>
</comment>
<name>A0AAD9QXB9_ACRCE</name>
<keyword evidence="3" id="KW-0176">Collagen</keyword>
<dbReference type="PRINTS" id="PR00453">
    <property type="entry name" value="VWFADOMAIN"/>
</dbReference>
<feature type="chain" id="PRO_5041897812" evidence="1">
    <location>
        <begin position="24"/>
        <end position="219"/>
    </location>
</feature>
<keyword evidence="4" id="KW-1185">Reference proteome</keyword>